<dbReference type="InterPro" id="IPR045882">
    <property type="entry name" value="GPT1/2"/>
</dbReference>
<dbReference type="PANTHER" id="PTHR33737:SF14">
    <property type="entry name" value="TPX2 CENTRAL DOMAIN-CONTAINING PROTEIN"/>
    <property type="match status" value="1"/>
</dbReference>
<feature type="compositionally biased region" description="Polar residues" evidence="1">
    <location>
        <begin position="728"/>
        <end position="741"/>
    </location>
</feature>
<sequence length="784" mass="86175">MESDEEKKKIFSEVSDIKLIDFLNEDDFLVDHRFRDSLEDLRLSVSFREISEHAKSFKRVNRLKAASTESNQHQREEKLPNSGSLEPKSADPLQERIERDKAFCPSKGVSGVKELSAISEELKKQEPIISEDKSVDLDFALESFESHAFSLECLEEDIFDDVRASIYRSCGTPIFSSASRDSVVGKASPLNALSNLCEVVVVSARKHITSYSDPLQIYILKLSCFQRNSSADLRKLLPGIRKSKAMTTSPLHPQNLQHIKGGYNSTPTGQTKRDLWGYGNVKNRKTGEGSMIHKLSASVDSPGFMNFLTPPTKSSYRSPRSATKSPSLARSSYDQFSSTLSSKPLSSRGTRRTGTNSSKIASSGSISKPPLGYSGRSRLSNQSSSIHLLSMSHQFNSSPASSIGRWSSQSSSSAFRATAKLRSGNSEGKLKRDQFTPTKMSPDQHFKGAPKEVSPVKTETPKGSEVSPVPAETPKGSKPSGLRMPSPKHGFFDEVSKSFSSFGETPQSSKPSGLRKPSPKHGFFDEVSESFSPFGGTPISSKPSFLRVPSPRHGFFDEEKSMVRSTIDTMQLFQLSSPDVLSDPNANAFIRRNVPGNRKNIGSPLTPSQPCFSSTTPQHSMHSKERDDVSTLSTGIGNGIKTEEKRNKSMSKNTIGKEGKDEKAQNGISLDTMQPVKKGEEAARELLVESNHHLLCESKVNFEDQVKNLNIYFEVIDLAENATELDGQKSNAGAQDESVNGEQFPRGQQEDSPSISRIQFAEVSTTIDEASTFPSSDSAKKEYN</sequence>
<reference evidence="2" key="2">
    <citation type="submission" date="2023-05" db="EMBL/GenBank/DDBJ databases">
        <authorList>
            <person name="Schelkunov M.I."/>
        </authorList>
    </citation>
    <scope>NUCLEOTIDE SEQUENCE</scope>
    <source>
        <strain evidence="2">Hsosn_3</strain>
        <tissue evidence="2">Leaf</tissue>
    </source>
</reference>
<feature type="compositionally biased region" description="Low complexity" evidence="1">
    <location>
        <begin position="337"/>
        <end position="347"/>
    </location>
</feature>
<feature type="region of interest" description="Disordered" evidence="1">
    <location>
        <begin position="415"/>
        <end position="529"/>
    </location>
</feature>
<dbReference type="EMBL" id="JAUIZM010000002">
    <property type="protein sequence ID" value="KAK1396362.1"/>
    <property type="molecule type" value="Genomic_DNA"/>
</dbReference>
<feature type="region of interest" description="Disordered" evidence="1">
    <location>
        <begin position="62"/>
        <end position="91"/>
    </location>
</feature>
<dbReference type="AlphaFoldDB" id="A0AAD8N554"/>
<feature type="region of interest" description="Disordered" evidence="1">
    <location>
        <begin position="309"/>
        <end position="379"/>
    </location>
</feature>
<feature type="region of interest" description="Disordered" evidence="1">
    <location>
        <begin position="594"/>
        <end position="639"/>
    </location>
</feature>
<dbReference type="GO" id="GO:0008017">
    <property type="term" value="F:microtubule binding"/>
    <property type="evidence" value="ECO:0007669"/>
    <property type="project" value="InterPro"/>
</dbReference>
<feature type="compositionally biased region" description="Polar residues" evidence="1">
    <location>
        <begin position="246"/>
        <end position="270"/>
    </location>
</feature>
<feature type="compositionally biased region" description="Polar residues" evidence="1">
    <location>
        <begin position="309"/>
        <end position="336"/>
    </location>
</feature>
<evidence type="ECO:0000313" key="3">
    <source>
        <dbReference type="Proteomes" id="UP001237642"/>
    </source>
</evidence>
<organism evidence="2 3">
    <name type="scientific">Heracleum sosnowskyi</name>
    <dbReference type="NCBI Taxonomy" id="360622"/>
    <lineage>
        <taxon>Eukaryota</taxon>
        <taxon>Viridiplantae</taxon>
        <taxon>Streptophyta</taxon>
        <taxon>Embryophyta</taxon>
        <taxon>Tracheophyta</taxon>
        <taxon>Spermatophyta</taxon>
        <taxon>Magnoliopsida</taxon>
        <taxon>eudicotyledons</taxon>
        <taxon>Gunneridae</taxon>
        <taxon>Pentapetalae</taxon>
        <taxon>asterids</taxon>
        <taxon>campanulids</taxon>
        <taxon>Apiales</taxon>
        <taxon>Apiaceae</taxon>
        <taxon>Apioideae</taxon>
        <taxon>apioid superclade</taxon>
        <taxon>Tordylieae</taxon>
        <taxon>Tordyliinae</taxon>
        <taxon>Heracleum</taxon>
    </lineage>
</organism>
<feature type="region of interest" description="Disordered" evidence="1">
    <location>
        <begin position="246"/>
        <end position="278"/>
    </location>
</feature>
<reference evidence="2" key="1">
    <citation type="submission" date="2023-02" db="EMBL/GenBank/DDBJ databases">
        <title>Genome of toxic invasive species Heracleum sosnowskyi carries increased number of genes despite the absence of recent whole-genome duplications.</title>
        <authorList>
            <person name="Schelkunov M."/>
            <person name="Shtratnikova V."/>
            <person name="Makarenko M."/>
            <person name="Klepikova A."/>
            <person name="Omelchenko D."/>
            <person name="Novikova G."/>
            <person name="Obukhova E."/>
            <person name="Bogdanov V."/>
            <person name="Penin A."/>
            <person name="Logacheva M."/>
        </authorList>
    </citation>
    <scope>NUCLEOTIDE SEQUENCE</scope>
    <source>
        <strain evidence="2">Hsosn_3</strain>
        <tissue evidence="2">Leaf</tissue>
    </source>
</reference>
<dbReference type="Proteomes" id="UP001237642">
    <property type="component" value="Unassembled WGS sequence"/>
</dbReference>
<gene>
    <name evidence="2" type="ORF">POM88_006225</name>
</gene>
<keyword evidence="3" id="KW-1185">Reference proteome</keyword>
<feature type="region of interest" description="Disordered" evidence="1">
    <location>
        <begin position="727"/>
        <end position="755"/>
    </location>
</feature>
<protein>
    <submittedName>
        <fullName evidence="2">Uncharacterized protein</fullName>
    </submittedName>
</protein>
<evidence type="ECO:0000313" key="2">
    <source>
        <dbReference type="EMBL" id="KAK1396362.1"/>
    </source>
</evidence>
<accession>A0AAD8N554</accession>
<feature type="compositionally biased region" description="Polar residues" evidence="1">
    <location>
        <begin position="603"/>
        <end position="620"/>
    </location>
</feature>
<feature type="compositionally biased region" description="Polar residues" evidence="1">
    <location>
        <begin position="497"/>
        <end position="511"/>
    </location>
</feature>
<proteinExistence type="predicted"/>
<name>A0AAD8N554_9APIA</name>
<feature type="compositionally biased region" description="Low complexity" evidence="1">
    <location>
        <begin position="357"/>
        <end position="379"/>
    </location>
</feature>
<dbReference type="PANTHER" id="PTHR33737">
    <property type="entry name" value="OS05G0121800 PROTEIN"/>
    <property type="match status" value="1"/>
</dbReference>
<comment type="caution">
    <text evidence="2">The sequence shown here is derived from an EMBL/GenBank/DDBJ whole genome shotgun (WGS) entry which is preliminary data.</text>
</comment>
<evidence type="ECO:0000256" key="1">
    <source>
        <dbReference type="SAM" id="MobiDB-lite"/>
    </source>
</evidence>